<evidence type="ECO:0000313" key="1">
    <source>
        <dbReference type="EMBL" id="MBR7618330.1"/>
    </source>
</evidence>
<name>A0A941HV78_9CAUL</name>
<dbReference type="AlphaFoldDB" id="A0A941HV78"/>
<dbReference type="InterPro" id="IPR018691">
    <property type="entry name" value="DUF2188"/>
</dbReference>
<evidence type="ECO:0000313" key="2">
    <source>
        <dbReference type="Proteomes" id="UP000622580"/>
    </source>
</evidence>
<reference evidence="1" key="1">
    <citation type="submission" date="2021-04" db="EMBL/GenBank/DDBJ databases">
        <title>Draft genome assembly of strain Phenylobacterium sp. 20VBR1 using MiniION and Illumina platforms.</title>
        <authorList>
            <person name="Thomas F.A."/>
            <person name="Krishnan K.P."/>
            <person name="Sinha R.K."/>
        </authorList>
    </citation>
    <scope>NUCLEOTIDE SEQUENCE</scope>
    <source>
        <strain evidence="1">20VBR1</strain>
    </source>
</reference>
<proteinExistence type="predicted"/>
<dbReference type="Pfam" id="PF09954">
    <property type="entry name" value="DUF2188"/>
    <property type="match status" value="1"/>
</dbReference>
<dbReference type="Proteomes" id="UP000622580">
    <property type="component" value="Unassembled WGS sequence"/>
</dbReference>
<accession>A0A941HV78</accession>
<dbReference type="RefSeq" id="WP_215338214.1">
    <property type="nucleotide sequence ID" value="NZ_JAGSGD010000001.1"/>
</dbReference>
<comment type="caution">
    <text evidence="1">The sequence shown here is derived from an EMBL/GenBank/DDBJ whole genome shotgun (WGS) entry which is preliminary data.</text>
</comment>
<organism evidence="1 2">
    <name type="scientific">Phenylobacterium glaciei</name>
    <dbReference type="NCBI Taxonomy" id="2803784"/>
    <lineage>
        <taxon>Bacteria</taxon>
        <taxon>Pseudomonadati</taxon>
        <taxon>Pseudomonadota</taxon>
        <taxon>Alphaproteobacteria</taxon>
        <taxon>Caulobacterales</taxon>
        <taxon>Caulobacteraceae</taxon>
        <taxon>Phenylobacterium</taxon>
    </lineage>
</organism>
<keyword evidence="2" id="KW-1185">Reference proteome</keyword>
<sequence length="79" mass="8731">MSKVVYEIVEHDGGWAYRSDGVYSETFPSHDAARAAAIRVAREQKVPGTDAAISFETSDGKWHEELVDGHDRPITEVKG</sequence>
<protein>
    <submittedName>
        <fullName evidence="1">DUF2188 domain-containing protein</fullName>
    </submittedName>
</protein>
<dbReference type="EMBL" id="JAGSGD010000001">
    <property type="protein sequence ID" value="MBR7618330.1"/>
    <property type="molecule type" value="Genomic_DNA"/>
</dbReference>
<gene>
    <name evidence="1" type="ORF">JKL49_02920</name>
</gene>